<dbReference type="EMBL" id="CP016020">
    <property type="protein sequence ID" value="APH03924.1"/>
    <property type="molecule type" value="Genomic_DNA"/>
</dbReference>
<accession>A0A1L3MNW2</accession>
<evidence type="ECO:0000256" key="1">
    <source>
        <dbReference type="SAM" id="MobiDB-lite"/>
    </source>
</evidence>
<evidence type="ECO:0000256" key="2">
    <source>
        <dbReference type="SAM" id="SignalP"/>
    </source>
</evidence>
<dbReference type="KEGG" id="bwh:A9C19_03635"/>
<feature type="region of interest" description="Disordered" evidence="1">
    <location>
        <begin position="22"/>
        <end position="48"/>
    </location>
</feature>
<dbReference type="PROSITE" id="PS51257">
    <property type="entry name" value="PROKAR_LIPOPROTEIN"/>
    <property type="match status" value="1"/>
</dbReference>
<dbReference type="Proteomes" id="UP000181936">
    <property type="component" value="Chromosome"/>
</dbReference>
<feature type="compositionally biased region" description="Acidic residues" evidence="1">
    <location>
        <begin position="24"/>
        <end position="34"/>
    </location>
</feature>
<evidence type="ECO:0008006" key="5">
    <source>
        <dbReference type="Google" id="ProtNLM"/>
    </source>
</evidence>
<evidence type="ECO:0000313" key="3">
    <source>
        <dbReference type="EMBL" id="APH03924.1"/>
    </source>
</evidence>
<feature type="signal peptide" evidence="2">
    <location>
        <begin position="1"/>
        <end position="21"/>
    </location>
</feature>
<name>A0A1L3MNW2_9BACI</name>
<gene>
    <name evidence="3" type="ORF">A9C19_03635</name>
</gene>
<dbReference type="OrthoDB" id="2428534at2"/>
<feature type="chain" id="PRO_5039333910" description="Lipoprotein" evidence="2">
    <location>
        <begin position="22"/>
        <end position="177"/>
    </location>
</feature>
<protein>
    <recommendedName>
        <fullName evidence="5">Lipoprotein</fullName>
    </recommendedName>
</protein>
<dbReference type="AlphaFoldDB" id="A0A1L3MNW2"/>
<sequence>MKKRWLLLLALMLTLALTACSNEGETEGKEEETTATETTNSEDTEKATKSAMMQFYMTVSKTINEKDGELNAYEAAVGTEEPPTAEMKASAEAAAAEVVSDLDSVEIPEALADQKADLEAVVQELKDSYQAKADELKKEEPSLDAANETFTSADEKMGKAFESVGLNPSSLGTEVNG</sequence>
<organism evidence="3 4">
    <name type="scientific">Bacillus weihaiensis</name>
    <dbReference type="NCBI Taxonomy" id="1547283"/>
    <lineage>
        <taxon>Bacteria</taxon>
        <taxon>Bacillati</taxon>
        <taxon>Bacillota</taxon>
        <taxon>Bacilli</taxon>
        <taxon>Bacillales</taxon>
        <taxon>Bacillaceae</taxon>
        <taxon>Bacillus</taxon>
    </lineage>
</organism>
<keyword evidence="4" id="KW-1185">Reference proteome</keyword>
<evidence type="ECO:0000313" key="4">
    <source>
        <dbReference type="Proteomes" id="UP000181936"/>
    </source>
</evidence>
<proteinExistence type="predicted"/>
<reference evidence="3 4" key="1">
    <citation type="journal article" date="2016" name="Sci. Rep.">
        <title>Complete genome sequence and transcriptomic analysis of a novel marine strain Bacillus weihaiensis reveals the mechanism of brown algae degradation.</title>
        <authorList>
            <person name="Zhu Y."/>
            <person name="Chen P."/>
            <person name="Bao Y."/>
            <person name="Men Y."/>
            <person name="Zeng Y."/>
            <person name="Yang J."/>
            <person name="Sun J."/>
            <person name="Sun Y."/>
        </authorList>
    </citation>
    <scope>NUCLEOTIDE SEQUENCE [LARGE SCALE GENOMIC DNA]</scope>
    <source>
        <strain evidence="3 4">Alg07</strain>
    </source>
</reference>
<keyword evidence="2" id="KW-0732">Signal</keyword>
<dbReference type="RefSeq" id="WP_072578716.1">
    <property type="nucleotide sequence ID" value="NZ_CP016020.1"/>
</dbReference>